<name>A0ABR3J735_9AGAR</name>
<comment type="caution">
    <text evidence="2">The sequence shown here is derived from an EMBL/GenBank/DDBJ whole genome shotgun (WGS) entry which is preliminary data.</text>
</comment>
<evidence type="ECO:0000313" key="3">
    <source>
        <dbReference type="Proteomes" id="UP001556367"/>
    </source>
</evidence>
<keyword evidence="3" id="KW-1185">Reference proteome</keyword>
<proteinExistence type="predicted"/>
<organism evidence="2 3">
    <name type="scientific">Hohenbuehelia grisea</name>
    <dbReference type="NCBI Taxonomy" id="104357"/>
    <lineage>
        <taxon>Eukaryota</taxon>
        <taxon>Fungi</taxon>
        <taxon>Dikarya</taxon>
        <taxon>Basidiomycota</taxon>
        <taxon>Agaricomycotina</taxon>
        <taxon>Agaricomycetes</taxon>
        <taxon>Agaricomycetidae</taxon>
        <taxon>Agaricales</taxon>
        <taxon>Pleurotineae</taxon>
        <taxon>Pleurotaceae</taxon>
        <taxon>Hohenbuehelia</taxon>
    </lineage>
</organism>
<protein>
    <submittedName>
        <fullName evidence="2">Uncharacterized protein</fullName>
    </submittedName>
</protein>
<sequence length="192" mass="21126">MPRVKNCPVDMSSSYSSTKPHPSLRRQQPDRLTSKSSTTDAQSSNAKSVAVTTSLLAAGRTIYDVDNILPRNANALAGNCPSRKRSRDVTQTCSLNRMTKNETYKPAQTEGCSIKRRRGGHSELSLAPLVPRCGFYGKEQCDREASYCRPASRDAFSDSSSSFTDDEMDETTLDAVVQQMFDDYINFEGSSG</sequence>
<evidence type="ECO:0000256" key="1">
    <source>
        <dbReference type="SAM" id="MobiDB-lite"/>
    </source>
</evidence>
<reference evidence="3" key="1">
    <citation type="submission" date="2024-06" db="EMBL/GenBank/DDBJ databases">
        <title>Multi-omics analyses provide insights into the biosynthesis of the anticancer antibiotic pleurotin in Hohenbuehelia grisea.</title>
        <authorList>
            <person name="Weaver J.A."/>
            <person name="Alberti F."/>
        </authorList>
    </citation>
    <scope>NUCLEOTIDE SEQUENCE [LARGE SCALE GENOMIC DNA]</scope>
    <source>
        <strain evidence="3">T-177</strain>
    </source>
</reference>
<feature type="region of interest" description="Disordered" evidence="1">
    <location>
        <begin position="1"/>
        <end position="46"/>
    </location>
</feature>
<feature type="compositionally biased region" description="Polar residues" evidence="1">
    <location>
        <begin position="34"/>
        <end position="46"/>
    </location>
</feature>
<gene>
    <name evidence="2" type="ORF">HGRIS_008023</name>
</gene>
<dbReference type="Proteomes" id="UP001556367">
    <property type="component" value="Unassembled WGS sequence"/>
</dbReference>
<evidence type="ECO:0000313" key="2">
    <source>
        <dbReference type="EMBL" id="KAL0951317.1"/>
    </source>
</evidence>
<accession>A0ABR3J735</accession>
<dbReference type="EMBL" id="JASNQZ010000011">
    <property type="protein sequence ID" value="KAL0951317.1"/>
    <property type="molecule type" value="Genomic_DNA"/>
</dbReference>